<dbReference type="GO" id="GO:0017000">
    <property type="term" value="P:antibiotic biosynthetic process"/>
    <property type="evidence" value="ECO:0007669"/>
    <property type="project" value="UniProtKB-ARBA"/>
</dbReference>
<dbReference type="InterPro" id="IPR002213">
    <property type="entry name" value="UDP_glucos_trans"/>
</dbReference>
<gene>
    <name evidence="6" type="ORF">H5411_29135</name>
</gene>
<dbReference type="RefSeq" id="WP_183125676.1">
    <property type="nucleotide sequence ID" value="NZ_JACJHR010000049.1"/>
</dbReference>
<dbReference type="CDD" id="cd03784">
    <property type="entry name" value="GT1_Gtf-like"/>
    <property type="match status" value="1"/>
</dbReference>
<dbReference type="InterPro" id="IPR048284">
    <property type="entry name" value="EryCIII-like_N"/>
</dbReference>
<keyword evidence="3" id="KW-0808">Transferase</keyword>
<evidence type="ECO:0000259" key="5">
    <source>
        <dbReference type="Pfam" id="PF21036"/>
    </source>
</evidence>
<dbReference type="GO" id="GO:0008194">
    <property type="term" value="F:UDP-glycosyltransferase activity"/>
    <property type="evidence" value="ECO:0007669"/>
    <property type="project" value="InterPro"/>
</dbReference>
<evidence type="ECO:0000313" key="6">
    <source>
        <dbReference type="EMBL" id="MBB2503186.1"/>
    </source>
</evidence>
<protein>
    <submittedName>
        <fullName evidence="6">Glycosyltransferase</fullName>
    </submittedName>
</protein>
<dbReference type="FunFam" id="3.40.50.2000:FF:000072">
    <property type="entry name" value="Glycosyl transferase"/>
    <property type="match status" value="1"/>
</dbReference>
<dbReference type="AlphaFoldDB" id="A0A8E1W3A3"/>
<dbReference type="GO" id="GO:0016758">
    <property type="term" value="F:hexosyltransferase activity"/>
    <property type="evidence" value="ECO:0007669"/>
    <property type="project" value="UniProtKB-ARBA"/>
</dbReference>
<dbReference type="InterPro" id="IPR035595">
    <property type="entry name" value="UDP_glycos_trans_CS"/>
</dbReference>
<feature type="domain" description="Erythromycin biosynthesis protein CIII-like N-terminal" evidence="5">
    <location>
        <begin position="22"/>
        <end position="142"/>
    </location>
</feature>
<accession>A0A8E1W3A3</accession>
<dbReference type="PANTHER" id="PTHR48050:SF13">
    <property type="entry name" value="STEROL 3-BETA-GLUCOSYLTRANSFERASE UGT80A2"/>
    <property type="match status" value="1"/>
</dbReference>
<keyword evidence="2" id="KW-0328">Glycosyltransferase</keyword>
<feature type="domain" description="Erythromycin biosynthesis protein CIII-like C-terminal" evidence="4">
    <location>
        <begin position="252"/>
        <end position="381"/>
    </location>
</feature>
<dbReference type="InterPro" id="IPR010610">
    <property type="entry name" value="EryCIII-like_C"/>
</dbReference>
<evidence type="ECO:0000256" key="3">
    <source>
        <dbReference type="ARBA" id="ARBA00022679"/>
    </source>
</evidence>
<dbReference type="SUPFAM" id="SSF53756">
    <property type="entry name" value="UDP-Glycosyltransferase/glycogen phosphorylase"/>
    <property type="match status" value="1"/>
</dbReference>
<reference evidence="6 7" key="1">
    <citation type="submission" date="2020-08" db="EMBL/GenBank/DDBJ databases">
        <title>Amycolatopsis echigonensis JCM 21831.</title>
        <authorList>
            <person name="Tedsree N."/>
            <person name="Kuncharoen N."/>
            <person name="Likhitwitayawuid K."/>
            <person name="Tanasupawat S."/>
        </authorList>
    </citation>
    <scope>NUCLEOTIDE SEQUENCE [LARGE SCALE GENOMIC DNA]</scope>
    <source>
        <strain evidence="6 7">JCM 21831</strain>
    </source>
</reference>
<comment type="caution">
    <text evidence="6">The sequence shown here is derived from an EMBL/GenBank/DDBJ whole genome shotgun (WGS) entry which is preliminary data.</text>
</comment>
<name>A0A8E1W3A3_9PSEU</name>
<dbReference type="Proteomes" id="UP000550260">
    <property type="component" value="Unassembled WGS sequence"/>
</dbReference>
<organism evidence="6 7">
    <name type="scientific">Amycolatopsis echigonensis</name>
    <dbReference type="NCBI Taxonomy" id="2576905"/>
    <lineage>
        <taxon>Bacteria</taxon>
        <taxon>Bacillati</taxon>
        <taxon>Actinomycetota</taxon>
        <taxon>Actinomycetes</taxon>
        <taxon>Pseudonocardiales</taxon>
        <taxon>Pseudonocardiaceae</taxon>
        <taxon>Amycolatopsis</taxon>
    </lineage>
</organism>
<dbReference type="EMBL" id="JACJHR010000049">
    <property type="protein sequence ID" value="MBB2503186.1"/>
    <property type="molecule type" value="Genomic_DNA"/>
</dbReference>
<evidence type="ECO:0000259" key="4">
    <source>
        <dbReference type="Pfam" id="PF06722"/>
    </source>
</evidence>
<dbReference type="Pfam" id="PF21036">
    <property type="entry name" value="EryCIII-like_N"/>
    <property type="match status" value="1"/>
</dbReference>
<proteinExistence type="inferred from homology"/>
<dbReference type="PANTHER" id="PTHR48050">
    <property type="entry name" value="STEROL 3-BETA-GLUCOSYLTRANSFERASE"/>
    <property type="match status" value="1"/>
</dbReference>
<evidence type="ECO:0000256" key="2">
    <source>
        <dbReference type="ARBA" id="ARBA00022676"/>
    </source>
</evidence>
<dbReference type="Pfam" id="PF06722">
    <property type="entry name" value="EryCIII-like_C"/>
    <property type="match status" value="1"/>
</dbReference>
<comment type="similarity">
    <text evidence="1">Belongs to the glycosyltransferase 28 family.</text>
</comment>
<sequence length="386" mass="40880">MRLMFSSGAGYSHLAPMLPLAQAARAAGDDVAFVTGPEALRYVENTGLRAVSVGQPSDPAAAASRWQRAREEMAGMTADERLSHLVAEYMVGLGAASRLDDMVGFVREWQPDLVVSNLAERAAVMAACLVGVPYAMHAIGPPKSAATMERAWEVANGLVRQRGLDELPPRDTVPYLDFWPEGLSPADVVVWEYPTRWPLQPAGVVPTPGPRPAVLDGLPYDRTVYVTLGTTHNARPGVLEGMVAALRDEPVNVVATIGQDGDVDRFGEQPDHMRIEQFVPQTHLLPAVDAVVCHGGSATVLGALAHGVPVVVLPLATDHFEVAAQVQAAEAGIAVGSGDGILDAVRAVLADRAYRDSAEAFAARIAEQPAPAAVVGRLHDLVVSIR</sequence>
<dbReference type="InterPro" id="IPR050426">
    <property type="entry name" value="Glycosyltransferase_28"/>
</dbReference>
<evidence type="ECO:0000256" key="1">
    <source>
        <dbReference type="ARBA" id="ARBA00006962"/>
    </source>
</evidence>
<dbReference type="PROSITE" id="PS00375">
    <property type="entry name" value="UDPGT"/>
    <property type="match status" value="1"/>
</dbReference>
<dbReference type="Gene3D" id="3.40.50.2000">
    <property type="entry name" value="Glycogen Phosphorylase B"/>
    <property type="match status" value="2"/>
</dbReference>
<evidence type="ECO:0000313" key="7">
    <source>
        <dbReference type="Proteomes" id="UP000550260"/>
    </source>
</evidence>